<accession>A0A1I2CU87</accession>
<keyword evidence="2" id="KW-1185">Reference proteome</keyword>
<organism evidence="1 2">
    <name type="scientific">Actinoplanes philippinensis</name>
    <dbReference type="NCBI Taxonomy" id="35752"/>
    <lineage>
        <taxon>Bacteria</taxon>
        <taxon>Bacillati</taxon>
        <taxon>Actinomycetota</taxon>
        <taxon>Actinomycetes</taxon>
        <taxon>Micromonosporales</taxon>
        <taxon>Micromonosporaceae</taxon>
        <taxon>Actinoplanes</taxon>
    </lineage>
</organism>
<name>A0A1I2CU87_9ACTN</name>
<evidence type="ECO:0008006" key="3">
    <source>
        <dbReference type="Google" id="ProtNLM"/>
    </source>
</evidence>
<gene>
    <name evidence="1" type="ORF">SAMN05421541_103204</name>
</gene>
<dbReference type="EMBL" id="FONV01000003">
    <property type="protein sequence ID" value="SFE71818.1"/>
    <property type="molecule type" value="Genomic_DNA"/>
</dbReference>
<dbReference type="Gene3D" id="1.25.10.10">
    <property type="entry name" value="Leucine-rich Repeat Variant"/>
    <property type="match status" value="2"/>
</dbReference>
<protein>
    <recommendedName>
        <fullName evidence="3">Leucine rich repeat variant</fullName>
    </recommendedName>
</protein>
<dbReference type="AlphaFoldDB" id="A0A1I2CU87"/>
<evidence type="ECO:0000313" key="1">
    <source>
        <dbReference type="EMBL" id="SFE71818.1"/>
    </source>
</evidence>
<dbReference type="InterPro" id="IPR011989">
    <property type="entry name" value="ARM-like"/>
</dbReference>
<reference evidence="1 2" key="1">
    <citation type="submission" date="2016-10" db="EMBL/GenBank/DDBJ databases">
        <authorList>
            <person name="de Groot N.N."/>
        </authorList>
    </citation>
    <scope>NUCLEOTIDE SEQUENCE [LARGE SCALE GENOMIC DNA]</scope>
    <source>
        <strain evidence="1 2">DSM 43019</strain>
    </source>
</reference>
<evidence type="ECO:0000313" key="2">
    <source>
        <dbReference type="Proteomes" id="UP000199645"/>
    </source>
</evidence>
<sequence>MFHLVSNPLRGLARNPALPPAALLRLAGDDRVSRWDLAARRAWTDEAFDALAAHPDPEVREALAQSPGATGDQRARLADDLSIRVVQAVLEGPPTRWAGPLPDWVYHRLAGHPEPLVRDLLTFLPGTPRDVVARLARDEQPGIADAARALLDRKSYEPPTLGRDEAVRFAADPADWNRERAAADPALPTEWIAVLAADPSPRVRLAVSARPELTEAQRAAIDHPVTPADAVPPLEWVLASGPAELDRCVRSAHPLLRRSAACHPDLPADLLAVLTADPDPAVRALLCAHQAHAPGELVLESYLATGDEDLLRHPAFPRTGLARLADDPAPPPRALVALDPDASPALIERLSHDPSGRVRSAMAADPRLPRPRLLELLADERTAEAAAANPALPAPVITRLLRAQGVR</sequence>
<proteinExistence type="predicted"/>
<dbReference type="STRING" id="35752.SAMN05421541_103204"/>
<dbReference type="Proteomes" id="UP000199645">
    <property type="component" value="Unassembled WGS sequence"/>
</dbReference>
<dbReference type="OrthoDB" id="3699606at2"/>